<evidence type="ECO:0000256" key="5">
    <source>
        <dbReference type="ARBA" id="ARBA00022519"/>
    </source>
</evidence>
<comment type="similarity">
    <text evidence="2">Belongs to the TrkH potassium transport family.</text>
</comment>
<evidence type="ECO:0000313" key="14">
    <source>
        <dbReference type="Proteomes" id="UP001500339"/>
    </source>
</evidence>
<evidence type="ECO:0000256" key="1">
    <source>
        <dbReference type="ARBA" id="ARBA00004429"/>
    </source>
</evidence>
<keyword evidence="10" id="KW-0406">Ion transport</keyword>
<evidence type="ECO:0000256" key="8">
    <source>
        <dbReference type="ARBA" id="ARBA00022958"/>
    </source>
</evidence>
<name>A0ABN1J3K4_9CLOT</name>
<gene>
    <name evidence="13" type="ORF">GCM10008905_25160</name>
</gene>
<dbReference type="InterPro" id="IPR004772">
    <property type="entry name" value="TrkH"/>
</dbReference>
<accession>A0ABN1J3K4</accession>
<keyword evidence="4" id="KW-1003">Cell membrane</keyword>
<evidence type="ECO:0000256" key="7">
    <source>
        <dbReference type="ARBA" id="ARBA00022692"/>
    </source>
</evidence>
<dbReference type="EMBL" id="BAAACF010000003">
    <property type="protein sequence ID" value="GAA0727506.1"/>
    <property type="molecule type" value="Genomic_DNA"/>
</dbReference>
<keyword evidence="9 12" id="KW-1133">Transmembrane helix</keyword>
<evidence type="ECO:0000256" key="2">
    <source>
        <dbReference type="ARBA" id="ARBA00009137"/>
    </source>
</evidence>
<keyword evidence="5" id="KW-0997">Cell inner membrane</keyword>
<evidence type="ECO:0000256" key="12">
    <source>
        <dbReference type="SAM" id="Phobius"/>
    </source>
</evidence>
<keyword evidence="11 12" id="KW-0472">Membrane</keyword>
<evidence type="ECO:0000313" key="13">
    <source>
        <dbReference type="EMBL" id="GAA0727506.1"/>
    </source>
</evidence>
<dbReference type="PANTHER" id="PTHR32024:SF2">
    <property type="entry name" value="TRK SYSTEM POTASSIUM UPTAKE PROTEIN TRKG-RELATED"/>
    <property type="match status" value="1"/>
</dbReference>
<feature type="transmembrane region" description="Helical" evidence="12">
    <location>
        <begin position="36"/>
        <end position="56"/>
    </location>
</feature>
<feature type="transmembrane region" description="Helical" evidence="12">
    <location>
        <begin position="7"/>
        <end position="30"/>
    </location>
</feature>
<keyword evidence="3" id="KW-0813">Transport</keyword>
<comment type="caution">
    <text evidence="13">The sequence shown here is derived from an EMBL/GenBank/DDBJ whole genome shotgun (WGS) entry which is preliminary data.</text>
</comment>
<evidence type="ECO:0000256" key="10">
    <source>
        <dbReference type="ARBA" id="ARBA00023065"/>
    </source>
</evidence>
<comment type="subcellular location">
    <subcellularLocation>
        <location evidence="1">Cell inner membrane</location>
        <topology evidence="1">Multi-pass membrane protein</topology>
    </subcellularLocation>
</comment>
<keyword evidence="14" id="KW-1185">Reference proteome</keyword>
<feature type="transmembrane region" description="Helical" evidence="12">
    <location>
        <begin position="330"/>
        <end position="358"/>
    </location>
</feature>
<dbReference type="InterPro" id="IPR003445">
    <property type="entry name" value="Cat_transpt"/>
</dbReference>
<proteinExistence type="inferred from homology"/>
<evidence type="ECO:0000256" key="4">
    <source>
        <dbReference type="ARBA" id="ARBA00022475"/>
    </source>
</evidence>
<feature type="transmembrane region" description="Helical" evidence="12">
    <location>
        <begin position="392"/>
        <end position="412"/>
    </location>
</feature>
<dbReference type="PANTHER" id="PTHR32024">
    <property type="entry name" value="TRK SYSTEM POTASSIUM UPTAKE PROTEIN TRKG-RELATED"/>
    <property type="match status" value="1"/>
</dbReference>
<feature type="transmembrane region" description="Helical" evidence="12">
    <location>
        <begin position="68"/>
        <end position="89"/>
    </location>
</feature>
<feature type="transmembrane region" description="Helical" evidence="12">
    <location>
        <begin position="181"/>
        <end position="205"/>
    </location>
</feature>
<feature type="transmembrane region" description="Helical" evidence="12">
    <location>
        <begin position="131"/>
        <end position="151"/>
    </location>
</feature>
<feature type="transmembrane region" description="Helical" evidence="12">
    <location>
        <begin position="233"/>
        <end position="252"/>
    </location>
</feature>
<evidence type="ECO:0000256" key="11">
    <source>
        <dbReference type="ARBA" id="ARBA00023136"/>
    </source>
</evidence>
<feature type="transmembrane region" description="Helical" evidence="12">
    <location>
        <begin position="453"/>
        <end position="474"/>
    </location>
</feature>
<dbReference type="PIRSF" id="PIRSF006247">
    <property type="entry name" value="TrkH"/>
    <property type="match status" value="1"/>
</dbReference>
<feature type="transmembrane region" description="Helical" evidence="12">
    <location>
        <begin position="272"/>
        <end position="292"/>
    </location>
</feature>
<dbReference type="Pfam" id="PF02386">
    <property type="entry name" value="TrkH"/>
    <property type="match status" value="1"/>
</dbReference>
<dbReference type="Proteomes" id="UP001500339">
    <property type="component" value="Unassembled WGS sequence"/>
</dbReference>
<protein>
    <submittedName>
        <fullName evidence="13">TrkH family potassium uptake protein</fullName>
    </submittedName>
</protein>
<keyword evidence="7 12" id="KW-0812">Transmembrane</keyword>
<dbReference type="RefSeq" id="WP_343770184.1">
    <property type="nucleotide sequence ID" value="NZ_BAAACF010000003.1"/>
</dbReference>
<keyword evidence="8" id="KW-0630">Potassium</keyword>
<evidence type="ECO:0000256" key="9">
    <source>
        <dbReference type="ARBA" id="ARBA00022989"/>
    </source>
</evidence>
<reference evidence="13 14" key="1">
    <citation type="journal article" date="2019" name="Int. J. Syst. Evol. Microbiol.">
        <title>The Global Catalogue of Microorganisms (GCM) 10K type strain sequencing project: providing services to taxonomists for standard genome sequencing and annotation.</title>
        <authorList>
            <consortium name="The Broad Institute Genomics Platform"/>
            <consortium name="The Broad Institute Genome Sequencing Center for Infectious Disease"/>
            <person name="Wu L."/>
            <person name="Ma J."/>
        </authorList>
    </citation>
    <scope>NUCLEOTIDE SEQUENCE [LARGE SCALE GENOMIC DNA]</scope>
    <source>
        <strain evidence="13 14">JCM 1405</strain>
    </source>
</reference>
<organism evidence="13 14">
    <name type="scientific">Clostridium malenominatum</name>
    <dbReference type="NCBI Taxonomy" id="1539"/>
    <lineage>
        <taxon>Bacteria</taxon>
        <taxon>Bacillati</taxon>
        <taxon>Bacillota</taxon>
        <taxon>Clostridia</taxon>
        <taxon>Eubacteriales</taxon>
        <taxon>Clostridiaceae</taxon>
        <taxon>Clostridium</taxon>
    </lineage>
</organism>
<sequence length="483" mass="52603">MNFGMVLKYLGILLISEAIIMTPSLFVSILYKGYDINAFVSTIAILFTVGFLAFAVKPKNKNIYARDGFAIAALGWILISFFGALPFVFSGAIPSIIDAFFEASSGFTTTGASILTEVEGLPYGLLFWRSFTHWAGGMGVLVLTLALLPTIGGGSVQIMKAESPGPTPGKIVPKVGHTAKILYMIYFSITIVQIILLMLTGMPLFDSLVNTFGTVGTGGFSVKNLSIGAYNNVHAEVITTIFMLACGVNFTLYYQMIKGNIKEAFKDEEFKLYIGVVLTSIILITINIYGNIFSSLGQALRHSSFQVASVITTTGYATTDFNQWPGFSKIILILLMFIGASAGSTGGGIKNIRILLLFKSMKRELFKIIHPRAVYTVKFGGKVIEEETLTEILAFFFMYIFIFIIALLIISLEGRDLLTTFTAVAATLGNIGPGLGTVGPMGNFSQFTDLSKIVLSLCMIIGRLEIYPILLLLLPSFWRKVNV</sequence>
<evidence type="ECO:0000256" key="3">
    <source>
        <dbReference type="ARBA" id="ARBA00022448"/>
    </source>
</evidence>
<keyword evidence="6" id="KW-0633">Potassium transport</keyword>
<evidence type="ECO:0000256" key="6">
    <source>
        <dbReference type="ARBA" id="ARBA00022538"/>
    </source>
</evidence>